<proteinExistence type="inferred from homology"/>
<dbReference type="PANTHER" id="PTHR33643">
    <property type="entry name" value="UREASE ACCESSORY PROTEIN D"/>
    <property type="match status" value="1"/>
</dbReference>
<gene>
    <name evidence="3" type="ORF">IWW36_001085</name>
</gene>
<dbReference type="Proteomes" id="UP001139887">
    <property type="component" value="Unassembled WGS sequence"/>
</dbReference>
<keyword evidence="2" id="KW-0143">Chaperone</keyword>
<sequence length="299" mass="32997">MPAAGEGRIDCRAIAGRIRQTVSSAYPLKIISPLASSTVSATSETTALLPSVAFILSYGGGIVHGDRILVHASVHPGCALLLLTQGSTKVFRQRNSTSKPSLGNDQTFQTMHLHVANNSLLCVLPDPVTCFKGARYNQRQAVTIQKGGSLILLDWMTSGRMSRGERWEFEKYFSVNVVRLEDGELAIRDALLLEQEQLAEKLVDVDAFAYLIILGPAVEFIASSLLEKHQDERIRPARSTSIQPLVKWSISPISHKQIQGVTVRAACKRTDELKLWIKSHLEPLQHIIGDSAWSMYLNN</sequence>
<name>A0A9W8IG37_9FUNG</name>
<dbReference type="Pfam" id="PF01774">
    <property type="entry name" value="UreD"/>
    <property type="match status" value="1"/>
</dbReference>
<comment type="caution">
    <text evidence="3">The sequence shown here is derived from an EMBL/GenBank/DDBJ whole genome shotgun (WGS) entry which is preliminary data.</text>
</comment>
<dbReference type="AlphaFoldDB" id="A0A9W8IG37"/>
<protein>
    <recommendedName>
        <fullName evidence="5">Urease accessory protein UreD</fullName>
    </recommendedName>
</protein>
<dbReference type="EMBL" id="JANBUW010000012">
    <property type="protein sequence ID" value="KAJ2851446.1"/>
    <property type="molecule type" value="Genomic_DNA"/>
</dbReference>
<organism evidence="3 4">
    <name type="scientific">Coemansia brasiliensis</name>
    <dbReference type="NCBI Taxonomy" id="2650707"/>
    <lineage>
        <taxon>Eukaryota</taxon>
        <taxon>Fungi</taxon>
        <taxon>Fungi incertae sedis</taxon>
        <taxon>Zoopagomycota</taxon>
        <taxon>Kickxellomycotina</taxon>
        <taxon>Kickxellomycetes</taxon>
        <taxon>Kickxellales</taxon>
        <taxon>Kickxellaceae</taxon>
        <taxon>Coemansia</taxon>
    </lineage>
</organism>
<dbReference type="OrthoDB" id="5550464at2759"/>
<dbReference type="PANTHER" id="PTHR33643:SF1">
    <property type="entry name" value="UREASE ACCESSORY PROTEIN D"/>
    <property type="match status" value="1"/>
</dbReference>
<keyword evidence="4" id="KW-1185">Reference proteome</keyword>
<evidence type="ECO:0000256" key="2">
    <source>
        <dbReference type="ARBA" id="ARBA00023186"/>
    </source>
</evidence>
<accession>A0A9W8IG37</accession>
<evidence type="ECO:0000313" key="4">
    <source>
        <dbReference type="Proteomes" id="UP001139887"/>
    </source>
</evidence>
<dbReference type="GO" id="GO:0016151">
    <property type="term" value="F:nickel cation binding"/>
    <property type="evidence" value="ECO:0007669"/>
    <property type="project" value="InterPro"/>
</dbReference>
<dbReference type="InterPro" id="IPR002669">
    <property type="entry name" value="UreD"/>
</dbReference>
<comment type="similarity">
    <text evidence="1">Belongs to the UreD family.</text>
</comment>
<evidence type="ECO:0000256" key="1">
    <source>
        <dbReference type="ARBA" id="ARBA00007177"/>
    </source>
</evidence>
<reference evidence="3" key="1">
    <citation type="submission" date="2022-07" db="EMBL/GenBank/DDBJ databases">
        <title>Phylogenomic reconstructions and comparative analyses of Kickxellomycotina fungi.</title>
        <authorList>
            <person name="Reynolds N.K."/>
            <person name="Stajich J.E."/>
            <person name="Barry K."/>
            <person name="Grigoriev I.V."/>
            <person name="Crous P."/>
            <person name="Smith M.E."/>
        </authorList>
    </citation>
    <scope>NUCLEOTIDE SEQUENCE</scope>
    <source>
        <strain evidence="3">NRRL 1566</strain>
    </source>
</reference>
<evidence type="ECO:0000313" key="3">
    <source>
        <dbReference type="EMBL" id="KAJ2851446.1"/>
    </source>
</evidence>
<evidence type="ECO:0008006" key="5">
    <source>
        <dbReference type="Google" id="ProtNLM"/>
    </source>
</evidence>
<dbReference type="HAMAP" id="MF_01384">
    <property type="entry name" value="UreD"/>
    <property type="match status" value="1"/>
</dbReference>